<keyword evidence="2" id="KW-1185">Reference proteome</keyword>
<accession>A0A368F3H0</accession>
<organism evidence="1 2">
    <name type="scientific">Ancylostoma caninum</name>
    <name type="common">Dog hookworm</name>
    <dbReference type="NCBI Taxonomy" id="29170"/>
    <lineage>
        <taxon>Eukaryota</taxon>
        <taxon>Metazoa</taxon>
        <taxon>Ecdysozoa</taxon>
        <taxon>Nematoda</taxon>
        <taxon>Chromadorea</taxon>
        <taxon>Rhabditida</taxon>
        <taxon>Rhabditina</taxon>
        <taxon>Rhabditomorpha</taxon>
        <taxon>Strongyloidea</taxon>
        <taxon>Ancylostomatidae</taxon>
        <taxon>Ancylostomatinae</taxon>
        <taxon>Ancylostoma</taxon>
    </lineage>
</organism>
<dbReference type="Proteomes" id="UP000252519">
    <property type="component" value="Unassembled WGS sequence"/>
</dbReference>
<evidence type="ECO:0000313" key="1">
    <source>
        <dbReference type="EMBL" id="RCN26168.1"/>
    </source>
</evidence>
<proteinExistence type="predicted"/>
<name>A0A368F3H0_ANCCA</name>
<dbReference type="AlphaFoldDB" id="A0A368F3H0"/>
<gene>
    <name evidence="1" type="ORF">ANCCAN_28113</name>
</gene>
<comment type="caution">
    <text evidence="1">The sequence shown here is derived from an EMBL/GenBank/DDBJ whole genome shotgun (WGS) entry which is preliminary data.</text>
</comment>
<sequence>MESDEDITYAQVMRSGAYLASLQVPNFRCEKSDRERNIVLGAAKNAFALLNALLSETDRR</sequence>
<protein>
    <submittedName>
        <fullName evidence="1">Uncharacterized protein</fullName>
    </submittedName>
</protein>
<evidence type="ECO:0000313" key="2">
    <source>
        <dbReference type="Proteomes" id="UP000252519"/>
    </source>
</evidence>
<reference evidence="1 2" key="1">
    <citation type="submission" date="2014-10" db="EMBL/GenBank/DDBJ databases">
        <title>Draft genome of the hookworm Ancylostoma caninum.</title>
        <authorList>
            <person name="Mitreva M."/>
        </authorList>
    </citation>
    <scope>NUCLEOTIDE SEQUENCE [LARGE SCALE GENOMIC DNA]</scope>
    <source>
        <strain evidence="1 2">Baltimore</strain>
    </source>
</reference>
<dbReference type="EMBL" id="JOJR01009217">
    <property type="protein sequence ID" value="RCN26168.1"/>
    <property type="molecule type" value="Genomic_DNA"/>
</dbReference>